<dbReference type="InterPro" id="IPR000683">
    <property type="entry name" value="Gfo/Idh/MocA-like_OxRdtase_N"/>
</dbReference>
<dbReference type="Gene3D" id="3.40.50.720">
    <property type="entry name" value="NAD(P)-binding Rossmann-like Domain"/>
    <property type="match status" value="1"/>
</dbReference>
<dbReference type="Pfam" id="PF01408">
    <property type="entry name" value="GFO_IDH_MocA"/>
    <property type="match status" value="1"/>
</dbReference>
<feature type="domain" description="GFO/IDH/MocA-like oxidoreductase" evidence="2">
    <location>
        <begin position="144"/>
        <end position="266"/>
    </location>
</feature>
<dbReference type="InterPro" id="IPR036291">
    <property type="entry name" value="NAD(P)-bd_dom_sf"/>
</dbReference>
<sequence>MPNFNGQDGIVMQKLGAAIIGCGAIHPLHAGSIAELEDAELRVVIDADPEKAQGAASRYGCEAATDYKVLLEREDIQIVHLCTPHHLHAEMALELFAAGKHVLTEKPIAENAAAAQAMIEAAKKNRRQLGVSFQNRYNDASRIIHEHIVSGELGRLVCMKGIVTWHRGRAYYESGAWRGKWSTEGGGMLINQAIHTLDLLQWFGGEITSVKGSVTCDTLEDAVEVEDSAHACIDFVSGARALFYGTNGYGADSPVELEVVFEHGVLTQRRDSLYLWKDGRETLLSEPPRSNFGGKSYWGPSHRKLIADFYAHVREDRPFWINGEEGIKALHLIEALYERTRSGQGLRFPPANAVLTKSQ</sequence>
<dbReference type="InterPro" id="IPR055170">
    <property type="entry name" value="GFO_IDH_MocA-like_dom"/>
</dbReference>
<dbReference type="PANTHER" id="PTHR43249:SF1">
    <property type="entry name" value="D-GLUCOSIDE 3-DEHYDROGENASE"/>
    <property type="match status" value="1"/>
</dbReference>
<dbReference type="SUPFAM" id="SSF55347">
    <property type="entry name" value="Glyceraldehyde-3-phosphate dehydrogenase-like, C-terminal domain"/>
    <property type="match status" value="1"/>
</dbReference>
<keyword evidence="4" id="KW-1185">Reference proteome</keyword>
<dbReference type="EMBL" id="BORW01000061">
    <property type="protein sequence ID" value="GIO70376.1"/>
    <property type="molecule type" value="Genomic_DNA"/>
</dbReference>
<dbReference type="InterPro" id="IPR052515">
    <property type="entry name" value="Gfo/Idh/MocA_Oxidoreductase"/>
</dbReference>
<evidence type="ECO:0000313" key="4">
    <source>
        <dbReference type="Proteomes" id="UP000680638"/>
    </source>
</evidence>
<dbReference type="Proteomes" id="UP000680638">
    <property type="component" value="Unassembled WGS sequence"/>
</dbReference>
<organism evidence="3 4">
    <name type="scientific">Paenibacillus cookii</name>
    <dbReference type="NCBI Taxonomy" id="157839"/>
    <lineage>
        <taxon>Bacteria</taxon>
        <taxon>Bacillati</taxon>
        <taxon>Bacillota</taxon>
        <taxon>Bacilli</taxon>
        <taxon>Bacillales</taxon>
        <taxon>Paenibacillaceae</taxon>
        <taxon>Paenibacillus</taxon>
    </lineage>
</organism>
<dbReference type="Pfam" id="PF22725">
    <property type="entry name" value="GFO_IDH_MocA_C3"/>
    <property type="match status" value="1"/>
</dbReference>
<dbReference type="SUPFAM" id="SSF51735">
    <property type="entry name" value="NAD(P)-binding Rossmann-fold domains"/>
    <property type="match status" value="1"/>
</dbReference>
<reference evidence="3 4" key="1">
    <citation type="submission" date="2021-03" db="EMBL/GenBank/DDBJ databases">
        <title>Antimicrobial resistance genes in bacteria isolated from Japanese honey, and their potential for conferring macrolide and lincosamide resistance in the American foulbrood pathogen Paenibacillus larvae.</title>
        <authorList>
            <person name="Okamoto M."/>
            <person name="Kumagai M."/>
            <person name="Kanamori H."/>
            <person name="Takamatsu D."/>
        </authorList>
    </citation>
    <scope>NUCLEOTIDE SEQUENCE [LARGE SCALE GENOMIC DNA]</scope>
    <source>
        <strain evidence="3 4">J21TS3</strain>
    </source>
</reference>
<dbReference type="PANTHER" id="PTHR43249">
    <property type="entry name" value="UDP-N-ACETYL-2-AMINO-2-DEOXY-D-GLUCURONATE OXIDASE"/>
    <property type="match status" value="1"/>
</dbReference>
<comment type="caution">
    <text evidence="3">The sequence shown here is derived from an EMBL/GenBank/DDBJ whole genome shotgun (WGS) entry which is preliminary data.</text>
</comment>
<dbReference type="Gene3D" id="3.30.360.10">
    <property type="entry name" value="Dihydrodipicolinate Reductase, domain 2"/>
    <property type="match status" value="1"/>
</dbReference>
<evidence type="ECO:0000259" key="1">
    <source>
        <dbReference type="Pfam" id="PF01408"/>
    </source>
</evidence>
<feature type="domain" description="Gfo/Idh/MocA-like oxidoreductase N-terminal" evidence="1">
    <location>
        <begin position="17"/>
        <end position="132"/>
    </location>
</feature>
<proteinExistence type="predicted"/>
<name>A0ABQ4M4G0_9BACL</name>
<evidence type="ECO:0000313" key="3">
    <source>
        <dbReference type="EMBL" id="GIO70376.1"/>
    </source>
</evidence>
<evidence type="ECO:0000259" key="2">
    <source>
        <dbReference type="Pfam" id="PF22725"/>
    </source>
</evidence>
<gene>
    <name evidence="3" type="ORF">J21TS3_51970</name>
</gene>
<protein>
    <submittedName>
        <fullName evidence="3">Oxidoreductase</fullName>
    </submittedName>
</protein>
<accession>A0ABQ4M4G0</accession>